<name>A0A829HNQ4_9MYCO</name>
<evidence type="ECO:0000313" key="3">
    <source>
        <dbReference type="Proteomes" id="UP000014969"/>
    </source>
</evidence>
<organism evidence="2 3">
    <name type="scientific">Mycobacteroides abscessus subsp. bolletii CRM-0020</name>
    <dbReference type="NCBI Taxonomy" id="1306401"/>
    <lineage>
        <taxon>Bacteria</taxon>
        <taxon>Bacillati</taxon>
        <taxon>Actinomycetota</taxon>
        <taxon>Actinomycetes</taxon>
        <taxon>Mycobacteriales</taxon>
        <taxon>Mycobacteriaceae</taxon>
        <taxon>Mycobacteroides</taxon>
        <taxon>Mycobacteroides abscessus</taxon>
    </lineage>
</organism>
<evidence type="ECO:0000256" key="1">
    <source>
        <dbReference type="SAM" id="MobiDB-lite"/>
    </source>
</evidence>
<accession>A0A829HNQ4</accession>
<dbReference type="Proteomes" id="UP000014969">
    <property type="component" value="Unassembled WGS sequence"/>
</dbReference>
<dbReference type="AlphaFoldDB" id="A0A829HNQ4"/>
<evidence type="ECO:0000313" key="2">
    <source>
        <dbReference type="EMBL" id="EPQ20975.1"/>
    </source>
</evidence>
<gene>
    <name evidence="2" type="ORF">J108_23465</name>
</gene>
<proteinExistence type="predicted"/>
<reference evidence="2 3" key="1">
    <citation type="journal article" date="2013" name="Genome Announc.">
        <title>Genome Sequence of an Epidemic Isolate of Mycobacterium abscessus subsp. bolletii from Rio de Janeiro, Brazil.</title>
        <authorList>
            <person name="Davidson R.M."/>
            <person name="Reynolds P.R."/>
            <person name="Farias-Hesson E."/>
            <person name="Duarte R.S."/>
            <person name="Jackson M."/>
            <person name="Strong M."/>
        </authorList>
    </citation>
    <scope>NUCLEOTIDE SEQUENCE [LARGE SCALE GENOMIC DNA]</scope>
    <source>
        <strain evidence="2 3">CRM-0020</strain>
    </source>
</reference>
<dbReference type="EMBL" id="ATFQ01000040">
    <property type="protein sequence ID" value="EPQ20975.1"/>
    <property type="molecule type" value="Genomic_DNA"/>
</dbReference>
<protein>
    <submittedName>
        <fullName evidence="2">Uncharacterized protein</fullName>
    </submittedName>
</protein>
<sequence length="242" mass="27130">MAFENMARAWIDQLQTSITRALSLPVSSQSRAQLQALIIKAGEAIEQAPDLFTRAGKENLVEQLQGYAREANRIVAQNDPELVGAINAAFTYGADVETPFLQTIQYLYPVDAKDADRPAGTQPEHVALAELNQQLISRGWVCYREEAEAQFWYYPPSLSLENAARLTGVGRTYVHVECLDATRQIESVWIALATDCPADNPNGWWMPLQRFYQYLTTIEAHRPSDPDPIPQYAVDRTAADED</sequence>
<comment type="caution">
    <text evidence="2">The sequence shown here is derived from an EMBL/GenBank/DDBJ whole genome shotgun (WGS) entry which is preliminary data.</text>
</comment>
<feature type="region of interest" description="Disordered" evidence="1">
    <location>
        <begin position="222"/>
        <end position="242"/>
    </location>
</feature>
<dbReference type="RefSeq" id="WP_020724463.1">
    <property type="nucleotide sequence ID" value="NZ_ATFQ01000040.1"/>
</dbReference>